<dbReference type="Gene3D" id="1.20.1730.10">
    <property type="entry name" value="Sodium/glucose cotransporter"/>
    <property type="match status" value="1"/>
</dbReference>
<protein>
    <submittedName>
        <fullName evidence="8">Na+:solute symporter</fullName>
    </submittedName>
</protein>
<feature type="transmembrane region" description="Helical" evidence="7">
    <location>
        <begin position="415"/>
        <end position="436"/>
    </location>
</feature>
<feature type="transmembrane region" description="Helical" evidence="7">
    <location>
        <begin position="6"/>
        <end position="23"/>
    </location>
</feature>
<sequence>MVLEIIDWIIIVSFLLVSLFIGLKFKDKASGSLTDFFLAGRNLPWYIAGISMVATTFAADTPLWVAEVIKKNGVSGNWLWWNMLIGGMLTTFFFAKMWRKANVLTELEFIELRYSGKAAQYFRKFKALYLGVFFNTIIIGWVNAAMIKILIIFLDIDYQTAFIYIAILMVLIAIYSSLSGLLGVAITDAVQFILAMTGCVILAFIMLNSEQVGGISGLKEKLPEWRFDFFPNINGAKSDIGTFGLTIGAFFSFVAIQWWASWYPGNEPGGGGYISQRMMSTKNEKHAILATLFFQIAHYALRPWPWIIVGLCALVVYPDLPLNESGNGFVFAMRDFMPTGFRGLIFTAFLGAYMSTISTQLNWGASYITNDLYKEKDPLIESTQKKLVLIGRIATVSIMIIALIITSFIDTIDGAARFLIASSAGLGAVLILRWYWSRINVWSEISATIAPIIGYTISKFILAPLFEKSSGLGNSFIENEGILLTTTLFTTIVWILVTFLTKPENDETLKKFYLQVEPQGAWNSIRNKLSIPKTKSQIPSLIICWLSAVSLTYSTLFLIGKLIFQDYYYALINLGVFIFSLIILRYFMFHTKIFND</sequence>
<evidence type="ECO:0000313" key="9">
    <source>
        <dbReference type="Proteomes" id="UP000321721"/>
    </source>
</evidence>
<organism evidence="8 9">
    <name type="scientific">Vicingus serpentipes</name>
    <dbReference type="NCBI Taxonomy" id="1926625"/>
    <lineage>
        <taxon>Bacteria</taxon>
        <taxon>Pseudomonadati</taxon>
        <taxon>Bacteroidota</taxon>
        <taxon>Flavobacteriia</taxon>
        <taxon>Flavobacteriales</taxon>
        <taxon>Vicingaceae</taxon>
        <taxon>Vicingus</taxon>
    </lineage>
</organism>
<keyword evidence="5 7" id="KW-0472">Membrane</keyword>
<dbReference type="OrthoDB" id="9761931at2"/>
<dbReference type="PANTHER" id="PTHR11819:SF77">
    <property type="entry name" value="SODIUM_GLUCOSE COTRANSPORT PROTEIN"/>
    <property type="match status" value="1"/>
</dbReference>
<keyword evidence="9" id="KW-1185">Reference proteome</keyword>
<evidence type="ECO:0000256" key="3">
    <source>
        <dbReference type="ARBA" id="ARBA00022692"/>
    </source>
</evidence>
<dbReference type="Proteomes" id="UP000321721">
    <property type="component" value="Unassembled WGS sequence"/>
</dbReference>
<feature type="transmembrane region" description="Helical" evidence="7">
    <location>
        <begin position="43"/>
        <end position="66"/>
    </location>
</feature>
<dbReference type="Pfam" id="PF00474">
    <property type="entry name" value="SSF"/>
    <property type="match status" value="1"/>
</dbReference>
<evidence type="ECO:0000313" key="8">
    <source>
        <dbReference type="EMBL" id="TXB66631.1"/>
    </source>
</evidence>
<feature type="transmembrane region" description="Helical" evidence="7">
    <location>
        <begin position="78"/>
        <end position="95"/>
    </location>
</feature>
<dbReference type="EMBL" id="VOOS01000001">
    <property type="protein sequence ID" value="TXB66631.1"/>
    <property type="molecule type" value="Genomic_DNA"/>
</dbReference>
<feature type="transmembrane region" description="Helical" evidence="7">
    <location>
        <begin position="448"/>
        <end position="466"/>
    </location>
</feature>
<feature type="transmembrane region" description="Helical" evidence="7">
    <location>
        <begin position="481"/>
        <end position="501"/>
    </location>
</feature>
<dbReference type="RefSeq" id="WP_147097443.1">
    <property type="nucleotide sequence ID" value="NZ_VOOS01000001.1"/>
</dbReference>
<feature type="transmembrane region" description="Helical" evidence="7">
    <location>
        <begin position="343"/>
        <end position="368"/>
    </location>
</feature>
<feature type="transmembrane region" description="Helical" evidence="7">
    <location>
        <begin position="127"/>
        <end position="154"/>
    </location>
</feature>
<keyword evidence="3 7" id="KW-0812">Transmembrane</keyword>
<dbReference type="InterPro" id="IPR038377">
    <property type="entry name" value="Na/Glc_symporter_sf"/>
</dbReference>
<gene>
    <name evidence="8" type="ORF">FRY74_00160</name>
</gene>
<dbReference type="CDD" id="cd11477">
    <property type="entry name" value="SLC5sbd_u1"/>
    <property type="match status" value="1"/>
</dbReference>
<dbReference type="GO" id="GO:0005412">
    <property type="term" value="F:D-glucose:sodium symporter activity"/>
    <property type="evidence" value="ECO:0007669"/>
    <property type="project" value="TreeGrafter"/>
</dbReference>
<feature type="transmembrane region" description="Helical" evidence="7">
    <location>
        <begin position="389"/>
        <end position="409"/>
    </location>
</feature>
<feature type="transmembrane region" description="Helical" evidence="7">
    <location>
        <begin position="567"/>
        <end position="587"/>
    </location>
</feature>
<dbReference type="PROSITE" id="PS50283">
    <property type="entry name" value="NA_SOLUT_SYMP_3"/>
    <property type="match status" value="1"/>
</dbReference>
<dbReference type="InterPro" id="IPR001734">
    <property type="entry name" value="Na/solute_symporter"/>
</dbReference>
<feature type="transmembrane region" description="Helical" evidence="7">
    <location>
        <begin position="287"/>
        <end position="317"/>
    </location>
</feature>
<comment type="similarity">
    <text evidence="2 6">Belongs to the sodium:solute symporter (SSF) (TC 2.A.21) family.</text>
</comment>
<proteinExistence type="inferred from homology"/>
<dbReference type="PANTHER" id="PTHR11819">
    <property type="entry name" value="SOLUTE CARRIER FAMILY 5"/>
    <property type="match status" value="1"/>
</dbReference>
<evidence type="ECO:0000256" key="6">
    <source>
        <dbReference type="RuleBase" id="RU362091"/>
    </source>
</evidence>
<dbReference type="AlphaFoldDB" id="A0A5C6RWC6"/>
<evidence type="ECO:0000256" key="4">
    <source>
        <dbReference type="ARBA" id="ARBA00022989"/>
    </source>
</evidence>
<reference evidence="8 9" key="1">
    <citation type="submission" date="2019-08" db="EMBL/GenBank/DDBJ databases">
        <title>Genome of Vicingus serpentipes NCIMB 15042.</title>
        <authorList>
            <person name="Bowman J.P."/>
        </authorList>
    </citation>
    <scope>NUCLEOTIDE SEQUENCE [LARGE SCALE GENOMIC DNA]</scope>
    <source>
        <strain evidence="8 9">NCIMB 15042</strain>
    </source>
</reference>
<evidence type="ECO:0000256" key="5">
    <source>
        <dbReference type="ARBA" id="ARBA00023136"/>
    </source>
</evidence>
<feature type="transmembrane region" description="Helical" evidence="7">
    <location>
        <begin position="189"/>
        <end position="207"/>
    </location>
</feature>
<accession>A0A5C6RWC6</accession>
<evidence type="ECO:0000256" key="1">
    <source>
        <dbReference type="ARBA" id="ARBA00004141"/>
    </source>
</evidence>
<comment type="caution">
    <text evidence="8">The sequence shown here is derived from an EMBL/GenBank/DDBJ whole genome shotgun (WGS) entry which is preliminary data.</text>
</comment>
<feature type="transmembrane region" description="Helical" evidence="7">
    <location>
        <begin position="538"/>
        <end position="561"/>
    </location>
</feature>
<comment type="subcellular location">
    <subcellularLocation>
        <location evidence="1">Membrane</location>
        <topology evidence="1">Multi-pass membrane protein</topology>
    </subcellularLocation>
</comment>
<evidence type="ECO:0000256" key="7">
    <source>
        <dbReference type="SAM" id="Phobius"/>
    </source>
</evidence>
<evidence type="ECO:0000256" key="2">
    <source>
        <dbReference type="ARBA" id="ARBA00006434"/>
    </source>
</evidence>
<keyword evidence="4 7" id="KW-1133">Transmembrane helix</keyword>
<name>A0A5C6RWC6_9FLAO</name>
<feature type="transmembrane region" description="Helical" evidence="7">
    <location>
        <begin position="160"/>
        <end position="182"/>
    </location>
</feature>
<dbReference type="GO" id="GO:0005886">
    <property type="term" value="C:plasma membrane"/>
    <property type="evidence" value="ECO:0007669"/>
    <property type="project" value="TreeGrafter"/>
</dbReference>
<feature type="transmembrane region" description="Helical" evidence="7">
    <location>
        <begin position="240"/>
        <end position="260"/>
    </location>
</feature>